<dbReference type="InterPro" id="IPR036640">
    <property type="entry name" value="ABC1_TM_sf"/>
</dbReference>
<keyword evidence="8 10" id="KW-0472">Membrane</keyword>
<organism evidence="13 14">
    <name type="scientific">Cryptococcus wingfieldii CBS 7118</name>
    <dbReference type="NCBI Taxonomy" id="1295528"/>
    <lineage>
        <taxon>Eukaryota</taxon>
        <taxon>Fungi</taxon>
        <taxon>Dikarya</taxon>
        <taxon>Basidiomycota</taxon>
        <taxon>Agaricomycotina</taxon>
        <taxon>Tremellomycetes</taxon>
        <taxon>Tremellales</taxon>
        <taxon>Cryptococcaceae</taxon>
        <taxon>Cryptococcus</taxon>
    </lineage>
</organism>
<dbReference type="PROSITE" id="PS50893">
    <property type="entry name" value="ABC_TRANSPORTER_2"/>
    <property type="match status" value="1"/>
</dbReference>
<evidence type="ECO:0000256" key="9">
    <source>
        <dbReference type="SAM" id="MobiDB-lite"/>
    </source>
</evidence>
<reference evidence="13 14" key="1">
    <citation type="submission" date="2016-06" db="EMBL/GenBank/DDBJ databases">
        <title>Evolution of pathogenesis and genome organization in the Tremellales.</title>
        <authorList>
            <person name="Cuomo C."/>
            <person name="Litvintseva A."/>
            <person name="Heitman J."/>
            <person name="Chen Y."/>
            <person name="Sun S."/>
            <person name="Springer D."/>
            <person name="Dromer F."/>
            <person name="Young S."/>
            <person name="Zeng Q."/>
            <person name="Chapman S."/>
            <person name="Gujja S."/>
            <person name="Saif S."/>
            <person name="Birren B."/>
        </authorList>
    </citation>
    <scope>NUCLEOTIDE SEQUENCE [LARGE SCALE GENOMIC DNA]</scope>
    <source>
        <strain evidence="13 14">CBS 7118</strain>
    </source>
</reference>
<dbReference type="GO" id="GO:0005743">
    <property type="term" value="C:mitochondrial inner membrane"/>
    <property type="evidence" value="ECO:0007669"/>
    <property type="project" value="TreeGrafter"/>
</dbReference>
<dbReference type="GO" id="GO:0015421">
    <property type="term" value="F:ABC-type oligopeptide transporter activity"/>
    <property type="evidence" value="ECO:0007669"/>
    <property type="project" value="TreeGrafter"/>
</dbReference>
<protein>
    <recommendedName>
        <fullName evidence="15">ABC transporter domain-containing protein</fullName>
    </recommendedName>
</protein>
<evidence type="ECO:0000256" key="6">
    <source>
        <dbReference type="ARBA" id="ARBA00022840"/>
    </source>
</evidence>
<evidence type="ECO:0000256" key="3">
    <source>
        <dbReference type="ARBA" id="ARBA00022692"/>
    </source>
</evidence>
<keyword evidence="6" id="KW-0067">ATP-binding</keyword>
<feature type="transmembrane region" description="Helical" evidence="10">
    <location>
        <begin position="557"/>
        <end position="582"/>
    </location>
</feature>
<dbReference type="PANTHER" id="PTHR43394:SF11">
    <property type="entry name" value="ATP-BINDING CASSETTE TRANSPORTER"/>
    <property type="match status" value="1"/>
</dbReference>
<feature type="transmembrane region" description="Helical" evidence="10">
    <location>
        <begin position="367"/>
        <end position="389"/>
    </location>
</feature>
<dbReference type="OrthoDB" id="6500128at2759"/>
<comment type="subcellular location">
    <subcellularLocation>
        <location evidence="1">Membrane</location>
        <topology evidence="1">Multi-pass membrane protein</topology>
    </subcellularLocation>
</comment>
<evidence type="ECO:0000259" key="11">
    <source>
        <dbReference type="PROSITE" id="PS50893"/>
    </source>
</evidence>
<keyword evidence="14" id="KW-1185">Reference proteome</keyword>
<dbReference type="InterPro" id="IPR003593">
    <property type="entry name" value="AAA+_ATPase"/>
</dbReference>
<evidence type="ECO:0000256" key="10">
    <source>
        <dbReference type="SAM" id="Phobius"/>
    </source>
</evidence>
<dbReference type="AlphaFoldDB" id="A0A1E3J4C5"/>
<dbReference type="Pfam" id="PF00005">
    <property type="entry name" value="ABC_tran"/>
    <property type="match status" value="1"/>
</dbReference>
<dbReference type="GeneID" id="30193540"/>
<feature type="domain" description="ABC transporter" evidence="11">
    <location>
        <begin position="41"/>
        <end position="256"/>
    </location>
</feature>
<dbReference type="InterPro" id="IPR011527">
    <property type="entry name" value="ABC1_TM_dom"/>
</dbReference>
<dbReference type="Proteomes" id="UP000094819">
    <property type="component" value="Unassembled WGS sequence"/>
</dbReference>
<feature type="region of interest" description="Disordered" evidence="9">
    <location>
        <begin position="134"/>
        <end position="157"/>
    </location>
</feature>
<dbReference type="PROSITE" id="PS50929">
    <property type="entry name" value="ABC_TM1F"/>
    <property type="match status" value="1"/>
</dbReference>
<accession>A0A1E3J4C5</accession>
<evidence type="ECO:0000256" key="2">
    <source>
        <dbReference type="ARBA" id="ARBA00022448"/>
    </source>
</evidence>
<evidence type="ECO:0000256" key="7">
    <source>
        <dbReference type="ARBA" id="ARBA00022989"/>
    </source>
</evidence>
<dbReference type="Gene3D" id="1.20.1560.10">
    <property type="entry name" value="ABC transporter type 1, transmembrane domain"/>
    <property type="match status" value="3"/>
</dbReference>
<dbReference type="InterPro" id="IPR003439">
    <property type="entry name" value="ABC_transporter-like_ATP-bd"/>
</dbReference>
<evidence type="ECO:0000313" key="14">
    <source>
        <dbReference type="Proteomes" id="UP000094819"/>
    </source>
</evidence>
<keyword evidence="2" id="KW-0813">Transport</keyword>
<gene>
    <name evidence="13" type="ORF">L198_04327</name>
</gene>
<name>A0A1E3J4C5_9TREE</name>
<evidence type="ECO:0000256" key="1">
    <source>
        <dbReference type="ARBA" id="ARBA00004141"/>
    </source>
</evidence>
<dbReference type="SUPFAM" id="SSF52540">
    <property type="entry name" value="P-loop containing nucleoside triphosphate hydrolases"/>
    <property type="match status" value="1"/>
</dbReference>
<keyword evidence="5" id="KW-0547">Nucleotide-binding</keyword>
<evidence type="ECO:0000256" key="5">
    <source>
        <dbReference type="ARBA" id="ARBA00022741"/>
    </source>
</evidence>
<proteinExistence type="predicted"/>
<dbReference type="InterPro" id="IPR027417">
    <property type="entry name" value="P-loop_NTPase"/>
</dbReference>
<dbReference type="GO" id="GO:0090374">
    <property type="term" value="P:oligopeptide export from mitochondrion"/>
    <property type="evidence" value="ECO:0007669"/>
    <property type="project" value="TreeGrafter"/>
</dbReference>
<keyword evidence="4" id="KW-0677">Repeat</keyword>
<evidence type="ECO:0000313" key="13">
    <source>
        <dbReference type="EMBL" id="ODN95709.1"/>
    </source>
</evidence>
<dbReference type="SMART" id="SM00382">
    <property type="entry name" value="AAA"/>
    <property type="match status" value="1"/>
</dbReference>
<dbReference type="PANTHER" id="PTHR43394">
    <property type="entry name" value="ATP-DEPENDENT PERMEASE MDL1, MITOCHONDRIAL"/>
    <property type="match status" value="1"/>
</dbReference>
<dbReference type="EMBL" id="AWGH01000012">
    <property type="protein sequence ID" value="ODN95709.1"/>
    <property type="molecule type" value="Genomic_DNA"/>
</dbReference>
<feature type="transmembrane region" description="Helical" evidence="10">
    <location>
        <begin position="588"/>
        <end position="611"/>
    </location>
</feature>
<keyword evidence="3 10" id="KW-0812">Transmembrane</keyword>
<evidence type="ECO:0000259" key="12">
    <source>
        <dbReference type="PROSITE" id="PS50929"/>
    </source>
</evidence>
<evidence type="ECO:0000256" key="8">
    <source>
        <dbReference type="ARBA" id="ARBA00023136"/>
    </source>
</evidence>
<feature type="domain" description="ABC transmembrane type-1" evidence="12">
    <location>
        <begin position="500"/>
        <end position="616"/>
    </location>
</feature>
<comment type="caution">
    <text evidence="13">The sequence shown here is derived from an EMBL/GenBank/DDBJ whole genome shotgun (WGS) entry which is preliminary data.</text>
</comment>
<dbReference type="InterPro" id="IPR039421">
    <property type="entry name" value="Type_1_exporter"/>
</dbReference>
<evidence type="ECO:0000256" key="4">
    <source>
        <dbReference type="ARBA" id="ARBA00022737"/>
    </source>
</evidence>
<dbReference type="Gene3D" id="3.40.50.300">
    <property type="entry name" value="P-loop containing nucleotide triphosphate hydrolases"/>
    <property type="match status" value="2"/>
</dbReference>
<keyword evidence="7 10" id="KW-1133">Transmembrane helix</keyword>
<feature type="compositionally biased region" description="Polar residues" evidence="9">
    <location>
        <begin position="134"/>
        <end position="144"/>
    </location>
</feature>
<dbReference type="SUPFAM" id="SSF90123">
    <property type="entry name" value="ABC transporter transmembrane region"/>
    <property type="match status" value="2"/>
</dbReference>
<dbReference type="RefSeq" id="XP_019031374.1">
    <property type="nucleotide sequence ID" value="XM_019176446.1"/>
</dbReference>
<evidence type="ECO:0008006" key="15">
    <source>
        <dbReference type="Google" id="ProtNLM"/>
    </source>
</evidence>
<dbReference type="GO" id="GO:0016887">
    <property type="term" value="F:ATP hydrolysis activity"/>
    <property type="evidence" value="ECO:0007669"/>
    <property type="project" value="InterPro"/>
</dbReference>
<sequence length="637" mass="70032">MAAVTKARGAAAKLYSTINRALPIDSASPDGLPPDSVRGEISLEGVKFHYPSRPGVPILKGFTLRLRLETLVGAPGSAKSTVISLIERFYDPIAGTVKLDGIDIKTLNLKRLRQQIGLVSQELTLFGTTVRGKTSNTVSSAPNGNTPPPKKSLSSGERDVVIGGQKQRLAIAKVIVSDPRILLLDEATSGLDTQSEGIGQDALDRASRGRTTIAIAHRLSCRYDRIYVMGAGEVLEEGSHDELLATEGSYAQLVNNQKLAQEAVVDALAPGAKPVQAEIEDVFEDEIPLKRAATSPWMRNRQGARQRLKRMKSCVQATSSMRGCSRSTRLKRGRTYFYAVYRDLFDRSDDNECRLFGCCMIGDGLPFVGYPVRLYFFISAICSALVMFLQASGSSRTGWDLNATLRQKLFHAVLRHDIRWLGEEENSLCWRCDVQPCRPTSKGPGSLWSHTRYDTSSAILNDLDWWSHHRSLLRPSPRSDWYRLCPAARIWRLASIKGCQRMKKLHAASAHLASEAAGAVRTVASLTREDDVGVIYSNALLEPIKVNFKTSIYSQAFYAASQGMTFLIVALVLYIGALWIISGRYSTSMFFTVLNTIVYAAIQAGNVFSLVPDASRANSSAASIFRIIDDRPSIDSN</sequence>
<dbReference type="GO" id="GO:0005524">
    <property type="term" value="F:ATP binding"/>
    <property type="evidence" value="ECO:0007669"/>
    <property type="project" value="UniProtKB-KW"/>
</dbReference>
<dbReference type="Pfam" id="PF00664">
    <property type="entry name" value="ABC_membrane"/>
    <property type="match status" value="2"/>
</dbReference>